<organism evidence="3 4">
    <name type="scientific">Ridgeia piscesae</name>
    <name type="common">Tubeworm</name>
    <dbReference type="NCBI Taxonomy" id="27915"/>
    <lineage>
        <taxon>Eukaryota</taxon>
        <taxon>Metazoa</taxon>
        <taxon>Spiralia</taxon>
        <taxon>Lophotrochozoa</taxon>
        <taxon>Annelida</taxon>
        <taxon>Polychaeta</taxon>
        <taxon>Sedentaria</taxon>
        <taxon>Canalipalpata</taxon>
        <taxon>Sabellida</taxon>
        <taxon>Siboglinidae</taxon>
        <taxon>Ridgeia</taxon>
    </lineage>
</organism>
<evidence type="ECO:0000259" key="2">
    <source>
        <dbReference type="Pfam" id="PF21049"/>
    </source>
</evidence>
<name>A0AAD9P404_RIDPI</name>
<proteinExistence type="predicted"/>
<dbReference type="InterPro" id="IPR011989">
    <property type="entry name" value="ARM-like"/>
</dbReference>
<feature type="compositionally biased region" description="Polar residues" evidence="1">
    <location>
        <begin position="1"/>
        <end position="13"/>
    </location>
</feature>
<sequence>MATTMQATASNAIHRQGQARRLQPMDRETDRTAATNIPLVRHIITDDDMGLTEGLQLQPVNLKRVIKLLLDPHSCMLYDRHVHALLKVARHYKDGYLLKDLVSVFRILNVCADRVAQHAVYAQCMVALLKPCSLPFFQQKSSDEVAFEQIARESVSQLGYLMRVPNSHVRTQICETLIDFYSGPKHTVSLNELKATTLAYNKKIIESSDVAETLVKSLAFIINDMEMKLTVLGVLQRFSKHSSVNCDKMLQAEAASQLCIHMMDNDKSGLLLFRSTDILWNLLESGSKEKLAAQLSNNICIGNIRDAFIHQLTYGYSHYDRQLRNDLLVVASLIASCASEAPFVEIGFIKQLTLFATFQEVKNYHFLVKHLKLMPNHEDFELKKLLINILVILSHDSAVIPLLSEGRLLLALFSYVRANEKTSGPQEWTPAEMEELQLHAMAALCTLAPIMIDDYMMCQGSTRLLLLLEWCVGTDDFGGDGNSFYAVGGRGNKRAQMRHCLRLMKCMTATVDENVLQDFADQGAINQLTGILRLMQQRDMSSDEIDCAGILLMMQQTDSWCHYHLQELFEEEGVDVLVSYLKLDLSLLTSGLGHQLLLITAIDCVWCCVFGCYTTEDYFLENEGIFLLIDLLESCPKNMHTQVFGCLLDLAENPKTLPHLSTWRGKDDISAAHLFCEKWREEEDLMGVKRDVTGAIMDADKPLMGALQESEGVIPLPASMPSQAIVDVSENMRAKIYAMFGKIGFVDLPGLTTEDHVTLTIIEHYLDFKLGEVWTEVVSELEVQGVRPITPDHEALEAISRTIEDRSRHVQQVQTELLQAQRQHDLIDEQEYYAEIRENHRQTERMIDKFNDYVARTSNYGMLKAAKERQQLSIDASRVQTKQFPKSGKVHSLELNNLTTTVSATSSLSLKTSRTLY</sequence>
<dbReference type="Proteomes" id="UP001209878">
    <property type="component" value="Unassembled WGS sequence"/>
</dbReference>
<dbReference type="GO" id="GO:0097225">
    <property type="term" value="C:sperm midpiece"/>
    <property type="evidence" value="ECO:0007669"/>
    <property type="project" value="TreeGrafter"/>
</dbReference>
<dbReference type="AlphaFoldDB" id="A0AAD9P404"/>
<feature type="domain" description="Cilia- and flagella-associated protein 69 ARM repeats" evidence="2">
    <location>
        <begin position="60"/>
        <end position="777"/>
    </location>
</feature>
<protein>
    <recommendedName>
        <fullName evidence="2">Cilia- and flagella-associated protein 69 ARM repeats domain-containing protein</fullName>
    </recommendedName>
</protein>
<gene>
    <name evidence="3" type="ORF">NP493_155g04048</name>
</gene>
<reference evidence="3" key="1">
    <citation type="journal article" date="2023" name="Mol. Biol. Evol.">
        <title>Third-Generation Sequencing Reveals the Adaptive Role of the Epigenome in Three Deep-Sea Polychaetes.</title>
        <authorList>
            <person name="Perez M."/>
            <person name="Aroh O."/>
            <person name="Sun Y."/>
            <person name="Lan Y."/>
            <person name="Juniper S.K."/>
            <person name="Young C.R."/>
            <person name="Angers B."/>
            <person name="Qian P.Y."/>
        </authorList>
    </citation>
    <scope>NUCLEOTIDE SEQUENCE</scope>
    <source>
        <strain evidence="3">R07B-5</strain>
    </source>
</reference>
<feature type="region of interest" description="Disordered" evidence="1">
    <location>
        <begin position="1"/>
        <end position="31"/>
    </location>
</feature>
<evidence type="ECO:0000256" key="1">
    <source>
        <dbReference type="SAM" id="MobiDB-lite"/>
    </source>
</evidence>
<dbReference type="Gene3D" id="1.25.10.10">
    <property type="entry name" value="Leucine-rich Repeat Variant"/>
    <property type="match status" value="2"/>
</dbReference>
<dbReference type="GO" id="GO:1902093">
    <property type="term" value="P:positive regulation of flagellated sperm motility"/>
    <property type="evidence" value="ECO:0007669"/>
    <property type="project" value="TreeGrafter"/>
</dbReference>
<dbReference type="InterPro" id="IPR016024">
    <property type="entry name" value="ARM-type_fold"/>
</dbReference>
<dbReference type="EMBL" id="JAODUO010000155">
    <property type="protein sequence ID" value="KAK2187769.1"/>
    <property type="molecule type" value="Genomic_DNA"/>
</dbReference>
<evidence type="ECO:0000313" key="3">
    <source>
        <dbReference type="EMBL" id="KAK2187769.1"/>
    </source>
</evidence>
<dbReference type="SUPFAM" id="SSF48371">
    <property type="entry name" value="ARM repeat"/>
    <property type="match status" value="1"/>
</dbReference>
<dbReference type="InterPro" id="IPR048733">
    <property type="entry name" value="CFA69_ARM_dom"/>
</dbReference>
<keyword evidence="4" id="KW-1185">Reference proteome</keyword>
<comment type="caution">
    <text evidence="3">The sequence shown here is derived from an EMBL/GenBank/DDBJ whole genome shotgun (WGS) entry which is preliminary data.</text>
</comment>
<dbReference type="InterPro" id="IPR048732">
    <property type="entry name" value="CFA69"/>
</dbReference>
<dbReference type="GO" id="GO:0097730">
    <property type="term" value="C:non-motile cilium"/>
    <property type="evidence" value="ECO:0007669"/>
    <property type="project" value="TreeGrafter"/>
</dbReference>
<accession>A0AAD9P404</accession>
<evidence type="ECO:0000313" key="4">
    <source>
        <dbReference type="Proteomes" id="UP001209878"/>
    </source>
</evidence>
<dbReference type="Pfam" id="PF21049">
    <property type="entry name" value="CFA69_ARM_rpt"/>
    <property type="match status" value="1"/>
</dbReference>
<dbReference type="PANTHER" id="PTHR14716:SF0">
    <property type="entry name" value="CILIA- AND FLAGELLA-ASSOCIATED PROTEIN 69"/>
    <property type="match status" value="1"/>
</dbReference>
<dbReference type="PANTHER" id="PTHR14716">
    <property type="entry name" value="CILIA- AND FLAGELLA-ASSOCIATED PROTEIN 69"/>
    <property type="match status" value="1"/>
</dbReference>